<feature type="active site" description="Charge relay system" evidence="5">
    <location>
        <position position="220"/>
    </location>
</feature>
<feature type="active site" description="Charge relay system" evidence="5">
    <location>
        <position position="145"/>
    </location>
</feature>
<evidence type="ECO:0000313" key="9">
    <source>
        <dbReference type="Proteomes" id="UP000027195"/>
    </source>
</evidence>
<accession>A0A067M7Q7</accession>
<dbReference type="SUPFAM" id="SSF75304">
    <property type="entry name" value="Amidase signature (AS) enzymes"/>
    <property type="match status" value="1"/>
</dbReference>
<feature type="binding site" evidence="6">
    <location>
        <begin position="241"/>
        <end position="244"/>
    </location>
    <ligand>
        <name>substrate</name>
    </ligand>
</feature>
<sequence>MDVDPVSSQEPAAETEEKWRAIAAEKKQKQLDSIPKEWLITPPPEDRINVLDVPSECGLLTSREMEITNEVDVAALLAKLASGEWSSVEVTTAFYKRAVIAHQVVNCLTEIFVERALARAAELDEYLKTNGKPIGPLHGLPISLKDQFTMKGLETVMGWVSWIGKVSESDCVLVELLYQCGAVPFVRTNVPQTLFWGETHNSVFGRTLNPHNRNLTPGGSSGGEGALIAMRGSPLGVGTDIGGSVRIPAAFCNIYSLRPSYERLPYQGARNTGEGQESISSTIGPMSNSLSGIKVFVKAILDMKPWLKDPLVPKMPWNEPAYQLVEHGNGVGLCFGFMVDDGLFKPQPPLYRAMEMTKKALIAAGHTVIEWEPKKHLEIFINCNSIYFADDGENLRRECEATDEPLLQTMHPEELLVELDDASMPYERHVVRDLGHLTTYELWELHKEKRQLRKEYLDHWMGTVERTGTGRPVDAIICPAAPYPAPLHGHNRNAWYTTIWNALDYTVAVLPVTYVDPKLDVQHPPHKFRNHEDQWIYESYDPSSYEGCPIGLQVVGQRQEEEAVIAIAEIVERALKASPS</sequence>
<evidence type="ECO:0000256" key="1">
    <source>
        <dbReference type="ARBA" id="ARBA00001311"/>
    </source>
</evidence>
<dbReference type="PANTHER" id="PTHR46072:SF2">
    <property type="entry name" value="AMIDASE (EUROFUNG)"/>
    <property type="match status" value="1"/>
</dbReference>
<dbReference type="InterPro" id="IPR036928">
    <property type="entry name" value="AS_sf"/>
</dbReference>
<comment type="catalytic activity">
    <reaction evidence="1">
        <text>a monocarboxylic acid amide + H2O = a monocarboxylate + NH4(+)</text>
        <dbReference type="Rhea" id="RHEA:12020"/>
        <dbReference type="ChEBI" id="CHEBI:15377"/>
        <dbReference type="ChEBI" id="CHEBI:28938"/>
        <dbReference type="ChEBI" id="CHEBI:35757"/>
        <dbReference type="ChEBI" id="CHEBI:83628"/>
        <dbReference type="EC" id="3.5.1.4"/>
    </reaction>
</comment>
<evidence type="ECO:0000313" key="8">
    <source>
        <dbReference type="EMBL" id="KDQ07867.1"/>
    </source>
</evidence>
<evidence type="ECO:0000256" key="4">
    <source>
        <dbReference type="ARBA" id="ARBA00022801"/>
    </source>
</evidence>
<comment type="similarity">
    <text evidence="2">Belongs to the amidase family.</text>
</comment>
<evidence type="ECO:0000256" key="5">
    <source>
        <dbReference type="PIRSR" id="PIRSR001221-1"/>
    </source>
</evidence>
<dbReference type="EMBL" id="KL198099">
    <property type="protein sequence ID" value="KDQ07867.1"/>
    <property type="molecule type" value="Genomic_DNA"/>
</dbReference>
<dbReference type="InParanoid" id="A0A067M7Q7"/>
<feature type="domain" description="Amidase" evidence="7">
    <location>
        <begin position="89"/>
        <end position="564"/>
    </location>
</feature>
<dbReference type="STRING" id="930990.A0A067M7Q7"/>
<protein>
    <recommendedName>
        <fullName evidence="3">amidase</fullName>
        <ecNumber evidence="3">3.5.1.4</ecNumber>
    </recommendedName>
</protein>
<keyword evidence="9" id="KW-1185">Reference proteome</keyword>
<dbReference type="HOGENOM" id="CLU_009600_9_2_1"/>
<feature type="binding site" evidence="6">
    <location>
        <position position="220"/>
    </location>
    <ligand>
        <name>substrate</name>
    </ligand>
</feature>
<name>A0A067M7Q7_BOTB1</name>
<reference evidence="9" key="1">
    <citation type="journal article" date="2014" name="Proc. Natl. Acad. Sci. U.S.A.">
        <title>Extensive sampling of basidiomycete genomes demonstrates inadequacy of the white-rot/brown-rot paradigm for wood decay fungi.</title>
        <authorList>
            <person name="Riley R."/>
            <person name="Salamov A.A."/>
            <person name="Brown D.W."/>
            <person name="Nagy L.G."/>
            <person name="Floudas D."/>
            <person name="Held B.W."/>
            <person name="Levasseur A."/>
            <person name="Lombard V."/>
            <person name="Morin E."/>
            <person name="Otillar R."/>
            <person name="Lindquist E.A."/>
            <person name="Sun H."/>
            <person name="LaButti K.M."/>
            <person name="Schmutz J."/>
            <person name="Jabbour D."/>
            <person name="Luo H."/>
            <person name="Baker S.E."/>
            <person name="Pisabarro A.G."/>
            <person name="Walton J.D."/>
            <person name="Blanchette R.A."/>
            <person name="Henrissat B."/>
            <person name="Martin F."/>
            <person name="Cullen D."/>
            <person name="Hibbett D.S."/>
            <person name="Grigoriev I.V."/>
        </authorList>
    </citation>
    <scope>NUCLEOTIDE SEQUENCE [LARGE SCALE GENOMIC DNA]</scope>
    <source>
        <strain evidence="9">FD-172 SS1</strain>
    </source>
</reference>
<dbReference type="Proteomes" id="UP000027195">
    <property type="component" value="Unassembled WGS sequence"/>
</dbReference>
<dbReference type="OrthoDB" id="6428749at2759"/>
<dbReference type="PANTHER" id="PTHR46072">
    <property type="entry name" value="AMIDASE-RELATED-RELATED"/>
    <property type="match status" value="1"/>
</dbReference>
<dbReference type="EC" id="3.5.1.4" evidence="3"/>
<gene>
    <name evidence="8" type="ORF">BOTBODRAFT_119464</name>
</gene>
<evidence type="ECO:0000256" key="6">
    <source>
        <dbReference type="PIRSR" id="PIRSR001221-2"/>
    </source>
</evidence>
<feature type="active site" description="Acyl-ester intermediate" evidence="5">
    <location>
        <position position="244"/>
    </location>
</feature>
<proteinExistence type="inferred from homology"/>
<dbReference type="Gene3D" id="3.90.1300.10">
    <property type="entry name" value="Amidase signature (AS) domain"/>
    <property type="match status" value="1"/>
</dbReference>
<dbReference type="PROSITE" id="PS00571">
    <property type="entry name" value="AMIDASES"/>
    <property type="match status" value="1"/>
</dbReference>
<feature type="binding site" evidence="6">
    <location>
        <position position="194"/>
    </location>
    <ligand>
        <name>substrate</name>
    </ligand>
</feature>
<evidence type="ECO:0000256" key="2">
    <source>
        <dbReference type="ARBA" id="ARBA00009199"/>
    </source>
</evidence>
<dbReference type="Pfam" id="PF01425">
    <property type="entry name" value="Amidase"/>
    <property type="match status" value="1"/>
</dbReference>
<evidence type="ECO:0000256" key="3">
    <source>
        <dbReference type="ARBA" id="ARBA00012922"/>
    </source>
</evidence>
<organism evidence="8 9">
    <name type="scientific">Botryobasidium botryosum (strain FD-172 SS1)</name>
    <dbReference type="NCBI Taxonomy" id="930990"/>
    <lineage>
        <taxon>Eukaryota</taxon>
        <taxon>Fungi</taxon>
        <taxon>Dikarya</taxon>
        <taxon>Basidiomycota</taxon>
        <taxon>Agaricomycotina</taxon>
        <taxon>Agaricomycetes</taxon>
        <taxon>Cantharellales</taxon>
        <taxon>Botryobasidiaceae</taxon>
        <taxon>Botryobasidium</taxon>
    </lineage>
</organism>
<dbReference type="PIRSF" id="PIRSF001221">
    <property type="entry name" value="Amidase_fungi"/>
    <property type="match status" value="1"/>
</dbReference>
<evidence type="ECO:0000259" key="7">
    <source>
        <dbReference type="Pfam" id="PF01425"/>
    </source>
</evidence>
<dbReference type="GO" id="GO:0004040">
    <property type="term" value="F:amidase activity"/>
    <property type="evidence" value="ECO:0007669"/>
    <property type="project" value="UniProtKB-EC"/>
</dbReference>
<dbReference type="InterPro" id="IPR023631">
    <property type="entry name" value="Amidase_dom"/>
</dbReference>
<dbReference type="AlphaFoldDB" id="A0A067M7Q7"/>
<keyword evidence="4" id="KW-0378">Hydrolase</keyword>
<dbReference type="InterPro" id="IPR020556">
    <property type="entry name" value="Amidase_CS"/>
</dbReference>